<dbReference type="OrthoDB" id="4161589at2759"/>
<sequence>MSLPAQQPTAGGPATITTTTTNNNAEDAPAITNTDSGSDNTNNNSNDNDNNAIISDRLARKRARDRKSQRAMRDRVRWFIDELQQRVAHLSEALEAERTAHAALRANVGRDMEMLRSENRVLRERLEGTPNVHPSTESGFQTAATSNAYGAWNNDGMEAMMDVKRDAGFGASSTAGVATLLPVASGDTAAAAAATGMGFTAPAGTVQELSPWNTNPPPPTALVALVRPPQAPPHIAVPWNTEPSCLADRIVQDYIEARRATFSNSPDITSLPPEQQQLNVSAILEPENKQRETRSVHEISTVVSDLLLSYHEIDTPPKKVSCLYSIYKLLNWLIYRTPETFAQLPGFLRPHPIQLSVRHAAWIDRVPWPEARAYLIEHPEVNFDEFASVYSSWFDISWPYSPSHIVVSKSTSASRIPTSTLPQHYLPAPSSPVMDHNSGMSLNPVYEQHIRQLKNWTVGEKFRRKLPELARIIDQDRLKDYGP</sequence>
<evidence type="ECO:0008006" key="4">
    <source>
        <dbReference type="Google" id="ProtNLM"/>
    </source>
</evidence>
<feature type="compositionally biased region" description="Low complexity" evidence="1">
    <location>
        <begin position="8"/>
        <end position="25"/>
    </location>
</feature>
<feature type="region of interest" description="Disordered" evidence="1">
    <location>
        <begin position="1"/>
        <end position="71"/>
    </location>
</feature>
<organism evidence="2 3">
    <name type="scientific">Polytolypa hystricis (strain UAMH7299)</name>
    <dbReference type="NCBI Taxonomy" id="1447883"/>
    <lineage>
        <taxon>Eukaryota</taxon>
        <taxon>Fungi</taxon>
        <taxon>Dikarya</taxon>
        <taxon>Ascomycota</taxon>
        <taxon>Pezizomycotina</taxon>
        <taxon>Eurotiomycetes</taxon>
        <taxon>Eurotiomycetidae</taxon>
        <taxon>Onygenales</taxon>
        <taxon>Onygenales incertae sedis</taxon>
        <taxon>Polytolypa</taxon>
    </lineage>
</organism>
<proteinExistence type="predicted"/>
<protein>
    <recommendedName>
        <fullName evidence="4">BZIP domain-containing protein</fullName>
    </recommendedName>
</protein>
<evidence type="ECO:0000313" key="3">
    <source>
        <dbReference type="Proteomes" id="UP000224634"/>
    </source>
</evidence>
<name>A0A2B7Z2N2_POLH7</name>
<feature type="compositionally biased region" description="Low complexity" evidence="1">
    <location>
        <begin position="32"/>
        <end position="51"/>
    </location>
</feature>
<comment type="caution">
    <text evidence="2">The sequence shown here is derived from an EMBL/GenBank/DDBJ whole genome shotgun (WGS) entry which is preliminary data.</text>
</comment>
<dbReference type="InterPro" id="IPR021833">
    <property type="entry name" value="DUF3425"/>
</dbReference>
<reference evidence="2 3" key="1">
    <citation type="submission" date="2017-10" db="EMBL/GenBank/DDBJ databases">
        <title>Comparative genomics in systemic dimorphic fungi from Ajellomycetaceae.</title>
        <authorList>
            <person name="Munoz J.F."/>
            <person name="Mcewen J.G."/>
            <person name="Clay O.K."/>
            <person name="Cuomo C.A."/>
        </authorList>
    </citation>
    <scope>NUCLEOTIDE SEQUENCE [LARGE SCALE GENOMIC DNA]</scope>
    <source>
        <strain evidence="2 3">UAMH7299</strain>
    </source>
</reference>
<dbReference type="CDD" id="cd14688">
    <property type="entry name" value="bZIP_YAP"/>
    <property type="match status" value="1"/>
</dbReference>
<evidence type="ECO:0000256" key="1">
    <source>
        <dbReference type="SAM" id="MobiDB-lite"/>
    </source>
</evidence>
<dbReference type="Proteomes" id="UP000224634">
    <property type="component" value="Unassembled WGS sequence"/>
</dbReference>
<keyword evidence="3" id="KW-1185">Reference proteome</keyword>
<dbReference type="AlphaFoldDB" id="A0A2B7Z2N2"/>
<dbReference type="EMBL" id="PDNA01000001">
    <property type="protein sequence ID" value="PGH28176.1"/>
    <property type="molecule type" value="Genomic_DNA"/>
</dbReference>
<evidence type="ECO:0000313" key="2">
    <source>
        <dbReference type="EMBL" id="PGH28176.1"/>
    </source>
</evidence>
<dbReference type="PANTHER" id="PTHR37012">
    <property type="entry name" value="B-ZIP TRANSCRIPTION FACTOR (EUROFUNG)-RELATED"/>
    <property type="match status" value="1"/>
</dbReference>
<gene>
    <name evidence="2" type="ORF">AJ80_00066</name>
</gene>
<accession>A0A2B7Z2N2</accession>
<dbReference type="Pfam" id="PF11905">
    <property type="entry name" value="DUF3425"/>
    <property type="match status" value="1"/>
</dbReference>